<evidence type="ECO:0000313" key="2">
    <source>
        <dbReference type="EMBL" id="KAG5536986.1"/>
    </source>
</evidence>
<evidence type="ECO:0000313" key="3">
    <source>
        <dbReference type="Proteomes" id="UP000823749"/>
    </source>
</evidence>
<proteinExistence type="predicted"/>
<organism evidence="2 3">
    <name type="scientific">Rhododendron griersonianum</name>
    <dbReference type="NCBI Taxonomy" id="479676"/>
    <lineage>
        <taxon>Eukaryota</taxon>
        <taxon>Viridiplantae</taxon>
        <taxon>Streptophyta</taxon>
        <taxon>Embryophyta</taxon>
        <taxon>Tracheophyta</taxon>
        <taxon>Spermatophyta</taxon>
        <taxon>Magnoliopsida</taxon>
        <taxon>eudicotyledons</taxon>
        <taxon>Gunneridae</taxon>
        <taxon>Pentapetalae</taxon>
        <taxon>asterids</taxon>
        <taxon>Ericales</taxon>
        <taxon>Ericaceae</taxon>
        <taxon>Ericoideae</taxon>
        <taxon>Rhodoreae</taxon>
        <taxon>Rhododendron</taxon>
    </lineage>
</organism>
<evidence type="ECO:0000259" key="1">
    <source>
        <dbReference type="Pfam" id="PF03101"/>
    </source>
</evidence>
<sequence>MMSSESISLTLPPNKVCGEQEEVWSGNSEHEEEVWCGPSSKDCDEIETIEDGKEETENCEDKVEEPKVGMTFDTSEGAYLYYLKYANEKGFAVAKRSSRKGRDGNVRHVGFECCRAGKARVRTSNPVKPRPQTKIECQARVNVVIDPDGKWRLSHVVLEHNHEQSPTKARYFKSNRVLNEHVKRKLELNDQAWIRVYKTYESLQIEAGGPDKLPFLKKDCRNHLDKASISYLERPQGIF</sequence>
<dbReference type="PANTHER" id="PTHR46328">
    <property type="entry name" value="FAR-RED IMPAIRED RESPONSIVE (FAR1) FAMILY PROTEIN-RELATED"/>
    <property type="match status" value="1"/>
</dbReference>
<dbReference type="EMBL" id="JACTNZ010000008">
    <property type="protein sequence ID" value="KAG5536986.1"/>
    <property type="molecule type" value="Genomic_DNA"/>
</dbReference>
<gene>
    <name evidence="2" type="ORF">RHGRI_024425</name>
</gene>
<accession>A0AAV6J740</accession>
<name>A0AAV6J740_9ERIC</name>
<dbReference type="Proteomes" id="UP000823749">
    <property type="component" value="Chromosome 8"/>
</dbReference>
<protein>
    <recommendedName>
        <fullName evidence="1">FAR1 domain-containing protein</fullName>
    </recommendedName>
</protein>
<reference evidence="2" key="1">
    <citation type="submission" date="2020-08" db="EMBL/GenBank/DDBJ databases">
        <title>Plant Genome Project.</title>
        <authorList>
            <person name="Zhang R.-G."/>
        </authorList>
    </citation>
    <scope>NUCLEOTIDE SEQUENCE</scope>
    <source>
        <strain evidence="2">WSP0</strain>
        <tissue evidence="2">Leaf</tissue>
    </source>
</reference>
<keyword evidence="3" id="KW-1185">Reference proteome</keyword>
<comment type="caution">
    <text evidence="2">The sequence shown here is derived from an EMBL/GenBank/DDBJ whole genome shotgun (WGS) entry which is preliminary data.</text>
</comment>
<dbReference type="AlphaFoldDB" id="A0AAV6J740"/>
<feature type="domain" description="FAR1" evidence="1">
    <location>
        <begin position="81"/>
        <end position="163"/>
    </location>
</feature>
<dbReference type="InterPro" id="IPR004330">
    <property type="entry name" value="FAR1_DNA_bnd_dom"/>
</dbReference>
<dbReference type="PANTHER" id="PTHR46328:SF35">
    <property type="entry name" value="PROTEIN FAR1-RELATED SEQUENCE 5-LIKE"/>
    <property type="match status" value="1"/>
</dbReference>
<dbReference type="Pfam" id="PF03101">
    <property type="entry name" value="FAR1"/>
    <property type="match status" value="1"/>
</dbReference>